<dbReference type="AlphaFoldDB" id="A0A0L1J320"/>
<dbReference type="InterPro" id="IPR008271">
    <property type="entry name" value="Ser/Thr_kinase_AS"/>
</dbReference>
<keyword evidence="9" id="KW-1185">Reference proteome</keyword>
<dbReference type="STRING" id="1509407.A0A0L1J320"/>
<feature type="domain" description="Protein kinase" evidence="7">
    <location>
        <begin position="1"/>
        <end position="255"/>
    </location>
</feature>
<comment type="similarity">
    <text evidence="2 6">Belongs to the zinc-containing alcohol dehydrogenase family.</text>
</comment>
<dbReference type="Gene3D" id="3.40.50.720">
    <property type="entry name" value="NAD(P)-binding Rossmann-like Domain"/>
    <property type="match status" value="1"/>
</dbReference>
<dbReference type="PROSITE" id="PS00059">
    <property type="entry name" value="ADH_ZINC"/>
    <property type="match status" value="1"/>
</dbReference>
<evidence type="ECO:0000256" key="4">
    <source>
        <dbReference type="ARBA" id="ARBA00022833"/>
    </source>
</evidence>
<evidence type="ECO:0000256" key="1">
    <source>
        <dbReference type="ARBA" id="ARBA00001947"/>
    </source>
</evidence>
<dbReference type="GO" id="GO:0005524">
    <property type="term" value="F:ATP binding"/>
    <property type="evidence" value="ECO:0007669"/>
    <property type="project" value="InterPro"/>
</dbReference>
<dbReference type="SUPFAM" id="SSF51735">
    <property type="entry name" value="NAD(P)-binding Rossmann-fold domains"/>
    <property type="match status" value="1"/>
</dbReference>
<keyword evidence="4 6" id="KW-0862">Zinc</keyword>
<dbReference type="CDD" id="cd08278">
    <property type="entry name" value="benzyl_alcohol_DH"/>
    <property type="match status" value="1"/>
</dbReference>
<dbReference type="InterPro" id="IPR036291">
    <property type="entry name" value="NAD(P)-bd_dom_sf"/>
</dbReference>
<dbReference type="InterPro" id="IPR011009">
    <property type="entry name" value="Kinase-like_dom_sf"/>
</dbReference>
<dbReference type="Gene3D" id="3.90.180.10">
    <property type="entry name" value="Medium-chain alcohol dehydrogenases, catalytic domain"/>
    <property type="match status" value="1"/>
</dbReference>
<dbReference type="GO" id="GO:0004672">
    <property type="term" value="F:protein kinase activity"/>
    <property type="evidence" value="ECO:0007669"/>
    <property type="project" value="InterPro"/>
</dbReference>
<dbReference type="InterPro" id="IPR013149">
    <property type="entry name" value="ADH-like_C"/>
</dbReference>
<gene>
    <name evidence="8" type="ORF">ANOM_006598</name>
</gene>
<comment type="caution">
    <text evidence="8">The sequence shown here is derived from an EMBL/GenBank/DDBJ whole genome shotgun (WGS) entry which is preliminary data.</text>
</comment>
<dbReference type="OrthoDB" id="1560166at2759"/>
<evidence type="ECO:0000256" key="5">
    <source>
        <dbReference type="ARBA" id="ARBA00023002"/>
    </source>
</evidence>
<dbReference type="SUPFAM" id="SSF50129">
    <property type="entry name" value="GroES-like"/>
    <property type="match status" value="1"/>
</dbReference>
<dbReference type="Pfam" id="PF08240">
    <property type="entry name" value="ADH_N"/>
    <property type="match status" value="1"/>
</dbReference>
<dbReference type="InterPro" id="IPR011032">
    <property type="entry name" value="GroES-like_sf"/>
</dbReference>
<reference evidence="8 9" key="1">
    <citation type="submission" date="2014-06" db="EMBL/GenBank/DDBJ databases">
        <title>The Genome of the Aflatoxigenic Filamentous Fungus Aspergillus nomius.</title>
        <authorList>
            <person name="Moore M.G."/>
            <person name="Shannon B.M."/>
            <person name="Brian M.M."/>
        </authorList>
    </citation>
    <scope>NUCLEOTIDE SEQUENCE [LARGE SCALE GENOMIC DNA]</scope>
    <source>
        <strain evidence="8 9">NRRL 13137</strain>
    </source>
</reference>
<dbReference type="Gene3D" id="1.10.510.10">
    <property type="entry name" value="Transferase(Phosphotransferase) domain 1"/>
    <property type="match status" value="1"/>
</dbReference>
<proteinExistence type="inferred from homology"/>
<dbReference type="GO" id="GO:0008270">
    <property type="term" value="F:zinc ion binding"/>
    <property type="evidence" value="ECO:0007669"/>
    <property type="project" value="InterPro"/>
</dbReference>
<comment type="cofactor">
    <cofactor evidence="1 6">
        <name>Zn(2+)</name>
        <dbReference type="ChEBI" id="CHEBI:29105"/>
    </cofactor>
</comment>
<evidence type="ECO:0000259" key="7">
    <source>
        <dbReference type="PROSITE" id="PS50011"/>
    </source>
</evidence>
<dbReference type="Pfam" id="PF00107">
    <property type="entry name" value="ADH_zinc_N"/>
    <property type="match status" value="1"/>
</dbReference>
<evidence type="ECO:0000256" key="3">
    <source>
        <dbReference type="ARBA" id="ARBA00022723"/>
    </source>
</evidence>
<name>A0A0L1J320_ASPN3</name>
<dbReference type="PANTHER" id="PTHR43350:SF18">
    <property type="entry name" value="ENOYL REDUCTASE (ER) DOMAIN-CONTAINING PROTEIN"/>
    <property type="match status" value="1"/>
</dbReference>
<sequence length="586" mass="63969">MSRYISQLQPNHEGRAYVRLVRESFGIRGALGEHLCLVYEPLSEPLWLLGKHLGSNGVPPAVLKPFLKLVLQGLDFLHSQCGIIHTDLKAHNLLVGFEDSDVLEKYVREQERNPAPFWDNDGHPVFQSRPDFGHLRKGMGLDQISDFSAAVFGNTSKPHNHDIQPQPFCAPEVLLKTTWTYSADIWNLGTMARRPPTTARAPFITTMIATTAIVAREPEQPQSINWAMEEVEVYTPGEGEVLVEMHATGICHTDIVLSSVPSGRIGIQYPKVLGHEGAGIVRALGPNVKSVEVGDPVLLSYYSCSSCDACQSSHPAYCDVFAGENYVGRRGQMKIRKAGEEPWSRFFGQSSFARHSVVSEASVLNVKDILRSEDELKLFAPLGCGFQTGMGAVLNTSEAGPDDVVMILGLGAVGMGALMTAKIRECKAIIAVDRVGTRLEQAKRLGASHTINTASLHGKSLKDAVCDLSFPGVSIVIDTTGVPTVIEQGLQATHKRGKLVLVGVPPSGYALNIDVVQHINSGRSVMGCIEGDSIPSKAIPQMIEWYREGRFPIDQLVQYFDAAEYEQALQGMKEGATVKPVLVWEH</sequence>
<dbReference type="FunFam" id="3.40.50.720:FF:000003">
    <property type="entry name" value="S-(hydroxymethyl)glutathione dehydrogenase"/>
    <property type="match status" value="1"/>
</dbReference>
<dbReference type="PROSITE" id="PS00108">
    <property type="entry name" value="PROTEIN_KINASE_ST"/>
    <property type="match status" value="1"/>
</dbReference>
<dbReference type="GeneID" id="26808402"/>
<dbReference type="GO" id="GO:0016491">
    <property type="term" value="F:oxidoreductase activity"/>
    <property type="evidence" value="ECO:0007669"/>
    <property type="project" value="UniProtKB-KW"/>
</dbReference>
<dbReference type="InterPro" id="IPR000719">
    <property type="entry name" value="Prot_kinase_dom"/>
</dbReference>
<dbReference type="EMBL" id="JNOM01000126">
    <property type="protein sequence ID" value="KNG86149.1"/>
    <property type="molecule type" value="Genomic_DNA"/>
</dbReference>
<dbReference type="Gene3D" id="3.30.200.20">
    <property type="entry name" value="Phosphorylase Kinase, domain 1"/>
    <property type="match status" value="1"/>
</dbReference>
<dbReference type="PANTHER" id="PTHR43350">
    <property type="entry name" value="NAD-DEPENDENT ALCOHOL DEHYDROGENASE"/>
    <property type="match status" value="1"/>
</dbReference>
<dbReference type="InterPro" id="IPR013154">
    <property type="entry name" value="ADH-like_N"/>
</dbReference>
<accession>A0A0L1J320</accession>
<organism evidence="8 9">
    <name type="scientific">Aspergillus nomiae NRRL (strain ATCC 15546 / NRRL 13137 / CBS 260.88 / M93)</name>
    <dbReference type="NCBI Taxonomy" id="1509407"/>
    <lineage>
        <taxon>Eukaryota</taxon>
        <taxon>Fungi</taxon>
        <taxon>Dikarya</taxon>
        <taxon>Ascomycota</taxon>
        <taxon>Pezizomycotina</taxon>
        <taxon>Eurotiomycetes</taxon>
        <taxon>Eurotiomycetidae</taxon>
        <taxon>Eurotiales</taxon>
        <taxon>Aspergillaceae</taxon>
        <taxon>Aspergillus</taxon>
        <taxon>Aspergillus subgen. Circumdati</taxon>
    </lineage>
</organism>
<evidence type="ECO:0000256" key="6">
    <source>
        <dbReference type="RuleBase" id="RU361277"/>
    </source>
</evidence>
<keyword evidence="3 6" id="KW-0479">Metal-binding</keyword>
<dbReference type="PROSITE" id="PS50011">
    <property type="entry name" value="PROTEIN_KINASE_DOM"/>
    <property type="match status" value="1"/>
</dbReference>
<dbReference type="SMART" id="SM00220">
    <property type="entry name" value="S_TKc"/>
    <property type="match status" value="1"/>
</dbReference>
<dbReference type="RefSeq" id="XP_015407072.1">
    <property type="nucleotide sequence ID" value="XM_015551854.1"/>
</dbReference>
<evidence type="ECO:0000313" key="9">
    <source>
        <dbReference type="Proteomes" id="UP000037505"/>
    </source>
</evidence>
<dbReference type="SUPFAM" id="SSF56112">
    <property type="entry name" value="Protein kinase-like (PK-like)"/>
    <property type="match status" value="1"/>
</dbReference>
<dbReference type="InterPro" id="IPR002328">
    <property type="entry name" value="ADH_Zn_CS"/>
</dbReference>
<keyword evidence="5" id="KW-0560">Oxidoreductase</keyword>
<dbReference type="Proteomes" id="UP000037505">
    <property type="component" value="Unassembled WGS sequence"/>
</dbReference>
<protein>
    <recommendedName>
        <fullName evidence="7">Protein kinase domain-containing protein</fullName>
    </recommendedName>
</protein>
<dbReference type="Pfam" id="PF00069">
    <property type="entry name" value="Pkinase"/>
    <property type="match status" value="1"/>
</dbReference>
<evidence type="ECO:0000256" key="2">
    <source>
        <dbReference type="ARBA" id="ARBA00008072"/>
    </source>
</evidence>
<evidence type="ECO:0000313" key="8">
    <source>
        <dbReference type="EMBL" id="KNG86149.1"/>
    </source>
</evidence>